<comment type="caution">
    <text evidence="1">The sequence shown here is derived from an EMBL/GenBank/DDBJ whole genome shotgun (WGS) entry which is preliminary data.</text>
</comment>
<organism evidence="1 2">
    <name type="scientific">Cichorium intybus</name>
    <name type="common">Chicory</name>
    <dbReference type="NCBI Taxonomy" id="13427"/>
    <lineage>
        <taxon>Eukaryota</taxon>
        <taxon>Viridiplantae</taxon>
        <taxon>Streptophyta</taxon>
        <taxon>Embryophyta</taxon>
        <taxon>Tracheophyta</taxon>
        <taxon>Spermatophyta</taxon>
        <taxon>Magnoliopsida</taxon>
        <taxon>eudicotyledons</taxon>
        <taxon>Gunneridae</taxon>
        <taxon>Pentapetalae</taxon>
        <taxon>asterids</taxon>
        <taxon>campanulids</taxon>
        <taxon>Asterales</taxon>
        <taxon>Asteraceae</taxon>
        <taxon>Cichorioideae</taxon>
        <taxon>Cichorieae</taxon>
        <taxon>Cichoriinae</taxon>
        <taxon>Cichorium</taxon>
    </lineage>
</organism>
<keyword evidence="2" id="KW-1185">Reference proteome</keyword>
<evidence type="ECO:0000313" key="2">
    <source>
        <dbReference type="Proteomes" id="UP001055811"/>
    </source>
</evidence>
<protein>
    <submittedName>
        <fullName evidence="1">Uncharacterized protein</fullName>
    </submittedName>
</protein>
<accession>A0ACB9BN24</accession>
<proteinExistence type="predicted"/>
<name>A0ACB9BN24_CICIN</name>
<gene>
    <name evidence="1" type="ORF">L2E82_34989</name>
</gene>
<reference evidence="2" key="1">
    <citation type="journal article" date="2022" name="Mol. Ecol. Resour.">
        <title>The genomes of chicory, endive, great burdock and yacon provide insights into Asteraceae palaeo-polyploidization history and plant inulin production.</title>
        <authorList>
            <person name="Fan W."/>
            <person name="Wang S."/>
            <person name="Wang H."/>
            <person name="Wang A."/>
            <person name="Jiang F."/>
            <person name="Liu H."/>
            <person name="Zhao H."/>
            <person name="Xu D."/>
            <person name="Zhang Y."/>
        </authorList>
    </citation>
    <scope>NUCLEOTIDE SEQUENCE [LARGE SCALE GENOMIC DNA]</scope>
    <source>
        <strain evidence="2">cv. Punajuju</strain>
    </source>
</reference>
<evidence type="ECO:0000313" key="1">
    <source>
        <dbReference type="EMBL" id="KAI3723426.1"/>
    </source>
</evidence>
<sequence>MSRQGTRFWTFNSLVGAFLDLSIAYFLLCGSTIAFVAGKFLGFFGLSLPSPSNGFFGIPNSDLNRLLVDYPTDKISAVQFSVTRKFPFDSIFFSIQNGNASDGLNLGNGDRFTELEGESSSSSISDARKGIKIETDDSGVKIEKERGFDLKGKGASNYRVRGSFRRRKKGSFDGRKHSPVSSSQNWITCVEQQSNDKEHVAGVEDNSILSGDNSCNYEVQSPMEVITNPNDFQEGIPINDDDKANTILLLTRELIEEQDARAALYIELEKERSAAATAADEAMAMILRLQEEKASIEMESRQYQRMIEEKSAYDEEEMNILKEIVLRREMEKHFLEKEVEAYRQTNSPENSENDGHTHIQDSGEDPDRILRDLSLSIDLQKQKILDNQLPEKTIPIVDEEQENKSGDVHDVHVIESNGNKKQDASISEAEKSGGGFLRRLEKELEQSGGSGGLPPMGAKSLRRSSTTVLDNERTKLDTEVEWLRERLRIVQEGREKLNFSIDNREKESLQLQLLEDIARQLQEIRMLTEPRTGRQASLPLPSVKDLKSLTKKRRCRSASIGPAKSS</sequence>
<reference evidence="1 2" key="2">
    <citation type="journal article" date="2022" name="Mol. Ecol. Resour.">
        <title>The genomes of chicory, endive, great burdock and yacon provide insights into Asteraceae paleo-polyploidization history and plant inulin production.</title>
        <authorList>
            <person name="Fan W."/>
            <person name="Wang S."/>
            <person name="Wang H."/>
            <person name="Wang A."/>
            <person name="Jiang F."/>
            <person name="Liu H."/>
            <person name="Zhao H."/>
            <person name="Xu D."/>
            <person name="Zhang Y."/>
        </authorList>
    </citation>
    <scope>NUCLEOTIDE SEQUENCE [LARGE SCALE GENOMIC DNA]</scope>
    <source>
        <strain evidence="2">cv. Punajuju</strain>
        <tissue evidence="1">Leaves</tissue>
    </source>
</reference>
<dbReference type="Proteomes" id="UP001055811">
    <property type="component" value="Linkage Group LG06"/>
</dbReference>
<dbReference type="EMBL" id="CM042014">
    <property type="protein sequence ID" value="KAI3723426.1"/>
    <property type="molecule type" value="Genomic_DNA"/>
</dbReference>